<gene>
    <name evidence="2" type="ORF">HGP28_16655</name>
</gene>
<dbReference type="PANTHER" id="PTHR43658">
    <property type="entry name" value="SHORT-CHAIN DEHYDROGENASE/REDUCTASE"/>
    <property type="match status" value="1"/>
</dbReference>
<sequence length="227" mass="25100">MDIRNALVLVTNAGSVLGRTTASHFAQLGGTLILCDEDKSKLDRTHHDLLTITRQVHSFHLKENDANGIQRLFQQIINEFGRAPNVLLNCWTSTPMPTLICDDDADDALRELTTTAKTLYGFSRVCAKQMQNANTSGVIVNVICCGGHQQLTGLDNVISLVSGFTHSWARDLTPFNIRVGGVVPSTNREYDHCSANHWSEIHDELVRNTAYIVGNDYFSGRVMTANI</sequence>
<evidence type="ECO:0000313" key="2">
    <source>
        <dbReference type="EMBL" id="NLS14499.1"/>
    </source>
</evidence>
<protein>
    <submittedName>
        <fullName evidence="2">SDR family oxidoreductase</fullName>
    </submittedName>
</protein>
<organism evidence="2 3">
    <name type="scientific">Vibrio agarilyticus</name>
    <dbReference type="NCBI Taxonomy" id="2726741"/>
    <lineage>
        <taxon>Bacteria</taxon>
        <taxon>Pseudomonadati</taxon>
        <taxon>Pseudomonadota</taxon>
        <taxon>Gammaproteobacteria</taxon>
        <taxon>Vibrionales</taxon>
        <taxon>Vibrionaceae</taxon>
        <taxon>Vibrio</taxon>
    </lineage>
</organism>
<dbReference type="RefSeq" id="WP_168837593.1">
    <property type="nucleotide sequence ID" value="NZ_JABAIK010000022.1"/>
</dbReference>
<dbReference type="SUPFAM" id="SSF51735">
    <property type="entry name" value="NAD(P)-binding Rossmann-fold domains"/>
    <property type="match status" value="1"/>
</dbReference>
<reference evidence="2 3" key="1">
    <citation type="submission" date="2020-04" db="EMBL/GenBank/DDBJ databases">
        <title>Vibrio sp. SM6, a novel species isolated from seawater.</title>
        <authorList>
            <person name="Wang X."/>
        </authorList>
    </citation>
    <scope>NUCLEOTIDE SEQUENCE [LARGE SCALE GENOMIC DNA]</scope>
    <source>
        <strain evidence="2 3">SM6</strain>
    </source>
</reference>
<dbReference type="EMBL" id="JABAIK010000022">
    <property type="protein sequence ID" value="NLS14499.1"/>
    <property type="molecule type" value="Genomic_DNA"/>
</dbReference>
<evidence type="ECO:0000313" key="3">
    <source>
        <dbReference type="Proteomes" id="UP000535589"/>
    </source>
</evidence>
<dbReference type="GO" id="GO:0016491">
    <property type="term" value="F:oxidoreductase activity"/>
    <property type="evidence" value="ECO:0007669"/>
    <property type="project" value="UniProtKB-KW"/>
</dbReference>
<dbReference type="InterPro" id="IPR002347">
    <property type="entry name" value="SDR_fam"/>
</dbReference>
<name>A0A7X8YIA3_9VIBR</name>
<dbReference type="PANTHER" id="PTHR43658:SF8">
    <property type="entry name" value="17-BETA-HYDROXYSTEROID DEHYDROGENASE 14-RELATED"/>
    <property type="match status" value="1"/>
</dbReference>
<dbReference type="Proteomes" id="UP000535589">
    <property type="component" value="Unassembled WGS sequence"/>
</dbReference>
<keyword evidence="3" id="KW-1185">Reference proteome</keyword>
<keyword evidence="1" id="KW-0560">Oxidoreductase</keyword>
<dbReference type="Pfam" id="PF00106">
    <property type="entry name" value="adh_short"/>
    <property type="match status" value="1"/>
</dbReference>
<dbReference type="InterPro" id="IPR036291">
    <property type="entry name" value="NAD(P)-bd_dom_sf"/>
</dbReference>
<dbReference type="NCBIfam" id="NF006464">
    <property type="entry name" value="PRK08862.1"/>
    <property type="match status" value="1"/>
</dbReference>
<comment type="caution">
    <text evidence="2">The sequence shown here is derived from an EMBL/GenBank/DDBJ whole genome shotgun (WGS) entry which is preliminary data.</text>
</comment>
<accession>A0A7X8YIA3</accession>
<dbReference type="AlphaFoldDB" id="A0A7X8YIA3"/>
<evidence type="ECO:0000256" key="1">
    <source>
        <dbReference type="ARBA" id="ARBA00023002"/>
    </source>
</evidence>
<proteinExistence type="predicted"/>
<dbReference type="Gene3D" id="3.40.50.720">
    <property type="entry name" value="NAD(P)-binding Rossmann-like Domain"/>
    <property type="match status" value="1"/>
</dbReference>
<dbReference type="CDD" id="cd05233">
    <property type="entry name" value="SDR_c"/>
    <property type="match status" value="1"/>
</dbReference>